<keyword evidence="12 24" id="KW-0479">Metal-binding</keyword>
<evidence type="ECO:0000256" key="8">
    <source>
        <dbReference type="ARBA" id="ARBA00010879"/>
    </source>
</evidence>
<dbReference type="Gene3D" id="3.40.50.170">
    <property type="entry name" value="Formyl transferase, N-terminal domain"/>
    <property type="match status" value="1"/>
</dbReference>
<evidence type="ECO:0000256" key="15">
    <source>
        <dbReference type="ARBA" id="ARBA00022840"/>
    </source>
</evidence>
<dbReference type="GO" id="GO:0004637">
    <property type="term" value="F:phosphoribosylamine-glycine ligase activity"/>
    <property type="evidence" value="ECO:0007669"/>
    <property type="project" value="UniProtKB-UniRule"/>
</dbReference>
<gene>
    <name evidence="28" type="ORF">QTP70_021338</name>
</gene>
<organism evidence="28 29">
    <name type="scientific">Hemibagrus guttatus</name>
    <dbReference type="NCBI Taxonomy" id="175788"/>
    <lineage>
        <taxon>Eukaryota</taxon>
        <taxon>Metazoa</taxon>
        <taxon>Chordata</taxon>
        <taxon>Craniata</taxon>
        <taxon>Vertebrata</taxon>
        <taxon>Euteleostomi</taxon>
        <taxon>Actinopterygii</taxon>
        <taxon>Neopterygii</taxon>
        <taxon>Teleostei</taxon>
        <taxon>Ostariophysi</taxon>
        <taxon>Siluriformes</taxon>
        <taxon>Bagridae</taxon>
        <taxon>Hemibagrus</taxon>
    </lineage>
</organism>
<feature type="domain" description="ATP-grasp" evidence="27">
    <location>
        <begin position="558"/>
        <end position="765"/>
    </location>
</feature>
<dbReference type="InterPro" id="IPR020559">
    <property type="entry name" value="PRibGlycinamide_synth_CS"/>
</dbReference>
<dbReference type="InterPro" id="IPR004733">
    <property type="entry name" value="PurM_cligase"/>
</dbReference>
<evidence type="ECO:0000256" key="6">
    <source>
        <dbReference type="ARBA" id="ARBA00008630"/>
    </source>
</evidence>
<dbReference type="HAMAP" id="MF_01930">
    <property type="entry name" value="PurN"/>
    <property type="match status" value="1"/>
</dbReference>
<sequence>IQRKRLAKKKWDMDRTEENRQEYKELQRRVKREVSKAKQKAYDELDTREGEKDLYRVPREELWYCMRKSGVAEKYVRVVQDMYERSRTVVRCAVGQTEEFNVEVGLHQGLALSPFLFAIVMDQLSEEVRQESPWTMMFADDIVICSESREQVEENLESWRFALERRGMKVRGKSEGIKMEVVSSSTESSLTDAEKEGNEDQHKALLWSIQEAAEKHTVQIGVSACGATAVVDVLQALGIMVTPETADRSVRTKLRRNNSPLPDYLHSRSEAGATHKQLIDGAWEASGGRVMGRFFGFYPPRKVNLVPWLAHWIRHKAVPVATMNMQRGVAEGEEIPDAWHHQLIFGVAPNAVFMANPLDMVSEEELHVRLCSESVLLIRREDVLKRITPDSTLPLISDHQNEPCWKTLNVEVLSLVTSTTPVVTIAQTLQALIENEWTLVALSLRLAMAERVLVIGSGGREHALAWKLAQSPHVQQVLVAPGNAGTANCGKISNSAVSVSNHTILAQYCKDHNVGLVVVGPEVPLAAGLVDDLAAAGVMCFGPSAKAAQLEASKHFAKSFMDRHNIPTARWSSFTDPQEACSYIREADFPALVVKASGLAAGKGVIVAKDKNEACQAVLDIMKDKTFGAAGDTVVVEELLEGEEVSCLCFSDSSMVAAMPPAQDHKRLLDGDQGPNTGGMGAYCPTPQVSEEMLQQIKTSVLQKTVDAMKQEGVPYVGVLYAGLMLTKLGPKVLEFNCRFGDPECQVLLPLLKSDLYEVLKNTIQGKLASSPPLWLENSAAVTVVMASEGYPGAYKKGVQITGLSQLTEMGLQVFHAGTGVKEGGGVLSSGGRVLTVTAVRPTLESALLSANAGVAAVGFPNAVYRRDIGHRAIAFLTRSRGLTYKDSGVDIEAGNKLVDIIKPLAKATSRSGCSAELGGFAGLFDLKAAGFVDPVLVAGTDGVGTKLKIAQACNIHGSLGQDLVAMCVNDVLAQGAEPLFFLDYFSCGKLDVGVASSVIRGIAEACQMAGCALLGGETAEMPGVYRAGEYDLAGFCVGAVERDSLLPRLADIQEGDVLIGVASSGVHSNGFSLVRKILERAGLQYSSPAPFGQSGQTVGEVLLTPTKIYSRLLHPILRSGAVKAYAHITGGGLLENIPRVLPKELAVDMDAMLWRIPPIFSWLHKEGSLSEEEMSRTFNCGLGAVLVVGRQDAQRVLRQVQEEAWIVGSITHKLPGAEAVVIRNLEHSLKAGPNPSPDTSVVHNGTCQIQSSSRRRTKVAVLISGTGTNLQALMEQTKKPSSSAEIVVVISNRPGVLGLKRASMAGIQTRVVDHKLYGSRAEFDSTIDRVLEEFGVELVCLAGFMRILTGHFVRKWNGKMLNIHPSLLPSFKGVNAQKQALMAGVRLTGCSVHFVAEEVDAGAIIVQEAVPILTNDTEDSLSERIREAEHRAFPAALELVASGAVRLGEDGHIIWNQ</sequence>
<evidence type="ECO:0000256" key="14">
    <source>
        <dbReference type="ARBA" id="ARBA00022755"/>
    </source>
</evidence>
<dbReference type="GO" id="GO:0004644">
    <property type="term" value="F:phosphoribosylglycinamide formyltransferase activity"/>
    <property type="evidence" value="ECO:0007669"/>
    <property type="project" value="UniProtKB-EC"/>
</dbReference>
<dbReference type="GO" id="GO:0046872">
    <property type="term" value="F:metal ion binding"/>
    <property type="evidence" value="ECO:0007669"/>
    <property type="project" value="UniProtKB-KW"/>
</dbReference>
<evidence type="ECO:0000256" key="20">
    <source>
        <dbReference type="ARBA" id="ARBA00051653"/>
    </source>
</evidence>
<dbReference type="GO" id="GO:0046084">
    <property type="term" value="P:adenine biosynthetic process"/>
    <property type="evidence" value="ECO:0007669"/>
    <property type="project" value="TreeGrafter"/>
</dbReference>
<keyword evidence="14 24" id="KW-0658">Purine biosynthesis</keyword>
<dbReference type="SUPFAM" id="SSF56672">
    <property type="entry name" value="DNA/RNA polymerases"/>
    <property type="match status" value="1"/>
</dbReference>
<dbReference type="InterPro" id="IPR010918">
    <property type="entry name" value="PurM-like_C_dom"/>
</dbReference>
<keyword evidence="18 24" id="KW-0511">Multifunctional enzyme</keyword>
<evidence type="ECO:0000256" key="7">
    <source>
        <dbReference type="ARBA" id="ARBA00008696"/>
    </source>
</evidence>
<evidence type="ECO:0000256" key="2">
    <source>
        <dbReference type="ARBA" id="ARBA00004686"/>
    </source>
</evidence>
<dbReference type="EMBL" id="JAUCMX010000025">
    <property type="protein sequence ID" value="KAK3510747.1"/>
    <property type="molecule type" value="Genomic_DNA"/>
</dbReference>
<evidence type="ECO:0000256" key="13">
    <source>
        <dbReference type="ARBA" id="ARBA00022741"/>
    </source>
</evidence>
<dbReference type="FunFam" id="3.40.50.170:FF:000006">
    <property type="entry name" value="Trifunctional purine biosynthetic protein adenosine-3"/>
    <property type="match status" value="1"/>
</dbReference>
<feature type="domain" description="Reverse transcriptase" evidence="26">
    <location>
        <begin position="1"/>
        <end position="224"/>
    </location>
</feature>
<comment type="caution">
    <text evidence="28">The sequence shown here is derived from an EMBL/GenBank/DDBJ whole genome shotgun (WGS) entry which is preliminary data.</text>
</comment>
<comment type="similarity">
    <text evidence="6 24">In the C-terminal section; belongs to the GART family.</text>
</comment>
<keyword evidence="11" id="KW-0808">Transferase</keyword>
<dbReference type="SUPFAM" id="SSF51246">
    <property type="entry name" value="Rudiment single hybrid motif"/>
    <property type="match status" value="1"/>
</dbReference>
<comment type="pathway">
    <text evidence="3 24">Purine metabolism; IMP biosynthesis via de novo pathway; N(2)-formyl-N(1)-(5-phospho-D-ribosyl)glycinamide from N(1)-(5-phospho-D-ribosyl)glycinamide (10-formyl THF route): step 1/1.</text>
</comment>
<evidence type="ECO:0000256" key="16">
    <source>
        <dbReference type="ARBA" id="ARBA00022842"/>
    </source>
</evidence>
<dbReference type="SUPFAM" id="SSF56059">
    <property type="entry name" value="Glutathione synthetase ATP-binding domain-like"/>
    <property type="match status" value="1"/>
</dbReference>
<dbReference type="FunFam" id="3.40.50.20:FF:000006">
    <property type="entry name" value="Phosphoribosylamine--glycine ligase, chloroplastic"/>
    <property type="match status" value="1"/>
</dbReference>
<comment type="catalytic activity">
    <reaction evidence="20">
        <text>5-phospho-beta-D-ribosylamine + glycine + ATP = N(1)-(5-phospho-beta-D-ribosyl)glycinamide + ADP + phosphate + H(+)</text>
        <dbReference type="Rhea" id="RHEA:17453"/>
        <dbReference type="ChEBI" id="CHEBI:15378"/>
        <dbReference type="ChEBI" id="CHEBI:30616"/>
        <dbReference type="ChEBI" id="CHEBI:43474"/>
        <dbReference type="ChEBI" id="CHEBI:57305"/>
        <dbReference type="ChEBI" id="CHEBI:58681"/>
        <dbReference type="ChEBI" id="CHEBI:143788"/>
        <dbReference type="ChEBI" id="CHEBI:456216"/>
        <dbReference type="EC" id="6.3.4.13"/>
    </reaction>
    <physiologicalReaction direction="left-to-right" evidence="20">
        <dbReference type="Rhea" id="RHEA:17454"/>
    </physiologicalReaction>
</comment>
<keyword evidence="29" id="KW-1185">Reference proteome</keyword>
<comment type="catalytic activity">
    <reaction evidence="21">
        <text>2-formamido-N(1)-(5-O-phospho-beta-D-ribosyl)acetamidine + ATP = 5-amino-1-(5-phospho-beta-D-ribosyl)imidazole + ADP + phosphate + H(+)</text>
        <dbReference type="Rhea" id="RHEA:23032"/>
        <dbReference type="ChEBI" id="CHEBI:15378"/>
        <dbReference type="ChEBI" id="CHEBI:30616"/>
        <dbReference type="ChEBI" id="CHEBI:43474"/>
        <dbReference type="ChEBI" id="CHEBI:137981"/>
        <dbReference type="ChEBI" id="CHEBI:147287"/>
        <dbReference type="ChEBI" id="CHEBI:456216"/>
        <dbReference type="EC" id="6.3.3.1"/>
    </reaction>
    <physiologicalReaction direction="left-to-right" evidence="21">
        <dbReference type="Rhea" id="RHEA:23033"/>
    </physiologicalReaction>
</comment>
<dbReference type="InterPro" id="IPR020562">
    <property type="entry name" value="PRibGlycinamide_synth_N"/>
</dbReference>
<dbReference type="PROSITE" id="PS00373">
    <property type="entry name" value="GART"/>
    <property type="match status" value="1"/>
</dbReference>
<proteinExistence type="inferred from homology"/>
<protein>
    <recommendedName>
        <fullName evidence="24">Trifunctional purine biosynthetic protein adenosine-3</fullName>
    </recommendedName>
    <domain>
        <recommendedName>
            <fullName evidence="24">Phosphoribosylamine--glycine ligase</fullName>
            <ecNumber evidence="24">6.3.4.13</ecNumber>
        </recommendedName>
        <alternativeName>
            <fullName evidence="24">Glycinamide ribonucleotide synthetase</fullName>
            <shortName evidence="24">GARS</shortName>
        </alternativeName>
        <alternativeName>
            <fullName evidence="24">Phosphoribosylglycinamide synthetase</fullName>
        </alternativeName>
    </domain>
    <domain>
        <recommendedName>
            <fullName evidence="24">Phosphoribosylformylglycinamidine cyclo-ligase</fullName>
            <ecNumber evidence="24">6.3.3.1</ecNumber>
        </recommendedName>
        <alternativeName>
            <fullName evidence="24">AIR synthase</fullName>
            <shortName evidence="24">AIRS</shortName>
        </alternativeName>
        <alternativeName>
            <fullName evidence="24">Phosphoribosyl-aminoimidazole synthetase</fullName>
        </alternativeName>
    </domain>
    <domain>
        <recommendedName>
            <fullName evidence="24">Phosphoribosylglycinamide formyltransferase</fullName>
            <ecNumber evidence="24">2.1.2.2</ecNumber>
        </recommendedName>
        <alternativeName>
            <fullName evidence="24">5'-phosphoribosylglycinamide transformylase</fullName>
        </alternativeName>
        <alternativeName>
            <fullName evidence="24">GAR transformylase</fullName>
            <shortName evidence="24">GART</shortName>
        </alternativeName>
    </domain>
</protein>
<dbReference type="FunFam" id="3.90.600.10:FF:000001">
    <property type="entry name" value="Trifunctional purine biosynthetic protein adenosine-3"/>
    <property type="match status" value="1"/>
</dbReference>
<evidence type="ECO:0000256" key="9">
    <source>
        <dbReference type="ARBA" id="ARBA00011738"/>
    </source>
</evidence>
<evidence type="ECO:0000256" key="5">
    <source>
        <dbReference type="ARBA" id="ARBA00007423"/>
    </source>
</evidence>
<dbReference type="PANTHER" id="PTHR10520:SF12">
    <property type="entry name" value="TRIFUNCTIONAL PURINE BIOSYNTHETIC PROTEIN ADENOSINE-3"/>
    <property type="match status" value="1"/>
</dbReference>
<dbReference type="InterPro" id="IPR002376">
    <property type="entry name" value="Formyl_transf_N"/>
</dbReference>
<comment type="similarity">
    <text evidence="8">Belongs to the beta type-B retroviral polymerase family. HERV class-II K(HML-2) pol subfamily.</text>
</comment>
<dbReference type="HAMAP" id="MF_00741">
    <property type="entry name" value="AIRS"/>
    <property type="match status" value="1"/>
</dbReference>
<dbReference type="Pfam" id="PF02769">
    <property type="entry name" value="AIRS_C"/>
    <property type="match status" value="1"/>
</dbReference>
<comment type="pathway">
    <text evidence="2 24">Purine metabolism; IMP biosynthesis via de novo pathway; 5-amino-1-(5-phospho-D-ribosyl)imidazole from N(2)-formyl-N(1)-(5-phospho-D-ribosyl)glycinamide: step 2/2.</text>
</comment>
<keyword evidence="15 23" id="KW-0067">ATP-binding</keyword>
<dbReference type="GO" id="GO:0004641">
    <property type="term" value="F:phosphoribosylformylglycinamidine cyclo-ligase activity"/>
    <property type="evidence" value="ECO:0007669"/>
    <property type="project" value="UniProtKB-EC"/>
</dbReference>
<dbReference type="NCBIfam" id="TIGR00878">
    <property type="entry name" value="purM"/>
    <property type="match status" value="1"/>
</dbReference>
<dbReference type="InterPro" id="IPR016185">
    <property type="entry name" value="PreATP-grasp_dom_sf"/>
</dbReference>
<dbReference type="InterPro" id="IPR020561">
    <property type="entry name" value="PRibGlycinamid_synth_ATP-grasp"/>
</dbReference>
<dbReference type="SUPFAM" id="SSF52440">
    <property type="entry name" value="PreATP-grasp domain"/>
    <property type="match status" value="1"/>
</dbReference>
<dbReference type="InterPro" id="IPR037123">
    <property type="entry name" value="PRibGlycinamide_synth_C_sf"/>
</dbReference>
<dbReference type="InterPro" id="IPR011054">
    <property type="entry name" value="Rudment_hybrid_motif"/>
</dbReference>
<dbReference type="Gene3D" id="3.30.1330.10">
    <property type="entry name" value="PurM-like, N-terminal domain"/>
    <property type="match status" value="1"/>
</dbReference>
<feature type="non-terminal residue" evidence="28">
    <location>
        <position position="1"/>
    </location>
</feature>
<evidence type="ECO:0000259" key="26">
    <source>
        <dbReference type="PROSITE" id="PS50878"/>
    </source>
</evidence>
<keyword evidence="13 23" id="KW-0547">Nucleotide-binding</keyword>
<dbReference type="GO" id="GO:0006189">
    <property type="term" value="P:'de novo' IMP biosynthetic process"/>
    <property type="evidence" value="ECO:0007669"/>
    <property type="project" value="UniProtKB-UniRule"/>
</dbReference>
<evidence type="ECO:0000256" key="3">
    <source>
        <dbReference type="ARBA" id="ARBA00005054"/>
    </source>
</evidence>
<dbReference type="InterPro" id="IPR043502">
    <property type="entry name" value="DNA/RNA_pol_sf"/>
</dbReference>
<keyword evidence="16" id="KW-0460">Magnesium</keyword>
<dbReference type="SMART" id="SM01210">
    <property type="entry name" value="GARS_C"/>
    <property type="match status" value="1"/>
</dbReference>
<evidence type="ECO:0000313" key="28">
    <source>
        <dbReference type="EMBL" id="KAK3510747.1"/>
    </source>
</evidence>
<dbReference type="EC" id="2.1.2.2" evidence="24"/>
<dbReference type="PROSITE" id="PS50878">
    <property type="entry name" value="RT_POL"/>
    <property type="match status" value="1"/>
</dbReference>
<evidence type="ECO:0000256" key="25">
    <source>
        <dbReference type="SAM" id="Coils"/>
    </source>
</evidence>
<dbReference type="CDD" id="cd08645">
    <property type="entry name" value="FMT_core_GART"/>
    <property type="match status" value="1"/>
</dbReference>
<dbReference type="PROSITE" id="PS00184">
    <property type="entry name" value="GARS"/>
    <property type="match status" value="1"/>
</dbReference>
<dbReference type="Gene3D" id="3.90.650.10">
    <property type="entry name" value="PurM-like C-terminal domain"/>
    <property type="match status" value="1"/>
</dbReference>
<dbReference type="Pfam" id="PF01071">
    <property type="entry name" value="GARS_A"/>
    <property type="match status" value="1"/>
</dbReference>
<evidence type="ECO:0000256" key="24">
    <source>
        <dbReference type="RuleBase" id="RU363089"/>
    </source>
</evidence>
<comment type="similarity">
    <text evidence="7 24">In the central section; belongs to the AIR synthase family.</text>
</comment>
<dbReference type="InterPro" id="IPR036477">
    <property type="entry name" value="Formyl_transf_N_sf"/>
</dbReference>
<dbReference type="Pfam" id="PF02843">
    <property type="entry name" value="GARS_C"/>
    <property type="match status" value="1"/>
</dbReference>
<accession>A0AAE0PZ43</accession>
<dbReference type="FunFam" id="3.90.650.10:FF:000007">
    <property type="entry name" value="Trifunctional purine biosynthetic protein adenosine-3"/>
    <property type="match status" value="1"/>
</dbReference>
<dbReference type="Pfam" id="PF00078">
    <property type="entry name" value="RVT_1"/>
    <property type="match status" value="1"/>
</dbReference>
<keyword evidence="10 24" id="KW-0436">Ligase</keyword>
<evidence type="ECO:0000256" key="12">
    <source>
        <dbReference type="ARBA" id="ARBA00022723"/>
    </source>
</evidence>
<dbReference type="Gene3D" id="3.30.470.20">
    <property type="entry name" value="ATP-grasp fold, B domain"/>
    <property type="match status" value="1"/>
</dbReference>
<dbReference type="PANTHER" id="PTHR10520">
    <property type="entry name" value="TRIFUNCTIONAL PURINE BIOSYNTHETIC PROTEIN ADENOSINE-3-RELATED"/>
    <property type="match status" value="1"/>
</dbReference>
<dbReference type="FunFam" id="3.30.1490.20:FF:000006">
    <property type="entry name" value="phosphoribosylamine--glycine ligase, chloroplastic-like"/>
    <property type="match status" value="1"/>
</dbReference>
<reference evidence="28" key="1">
    <citation type="submission" date="2023-06" db="EMBL/GenBank/DDBJ databases">
        <title>Male Hemibagrus guttatus genome.</title>
        <authorList>
            <person name="Bian C."/>
        </authorList>
    </citation>
    <scope>NUCLEOTIDE SEQUENCE</scope>
    <source>
        <strain evidence="28">Male_cb2023</strain>
        <tissue evidence="28">Muscle</tissue>
    </source>
</reference>
<dbReference type="PROSITE" id="PS50975">
    <property type="entry name" value="ATP_GRASP"/>
    <property type="match status" value="1"/>
</dbReference>
<dbReference type="EC" id="6.3.3.1" evidence="24"/>
<dbReference type="InterPro" id="IPR043128">
    <property type="entry name" value="Rev_trsase/Diguanyl_cyclase"/>
</dbReference>
<dbReference type="InterPro" id="IPR020560">
    <property type="entry name" value="PRibGlycinamide_synth_C-dom"/>
</dbReference>
<keyword evidence="17 24" id="KW-0464">Manganese</keyword>
<dbReference type="InterPro" id="IPR000115">
    <property type="entry name" value="PRibGlycinamide_synth"/>
</dbReference>
<dbReference type="NCBIfam" id="TIGR00877">
    <property type="entry name" value="purD"/>
    <property type="match status" value="1"/>
</dbReference>
<dbReference type="Pfam" id="PF00551">
    <property type="entry name" value="Formyl_trans_N"/>
    <property type="match status" value="1"/>
</dbReference>
<dbReference type="InterPro" id="IPR036676">
    <property type="entry name" value="PurM-like_C_sf"/>
</dbReference>
<dbReference type="Pfam" id="PF02844">
    <property type="entry name" value="GARS_N"/>
    <property type="match status" value="1"/>
</dbReference>
<evidence type="ECO:0000259" key="27">
    <source>
        <dbReference type="PROSITE" id="PS50975"/>
    </source>
</evidence>
<evidence type="ECO:0000256" key="1">
    <source>
        <dbReference type="ARBA" id="ARBA00001946"/>
    </source>
</evidence>
<dbReference type="SUPFAM" id="SSF56042">
    <property type="entry name" value="PurM C-terminal domain-like"/>
    <property type="match status" value="1"/>
</dbReference>
<keyword evidence="25" id="KW-0175">Coiled coil</keyword>
<evidence type="ECO:0000313" key="29">
    <source>
        <dbReference type="Proteomes" id="UP001274896"/>
    </source>
</evidence>
<comment type="subunit">
    <text evidence="9">Homodimer.</text>
</comment>
<dbReference type="InterPro" id="IPR011761">
    <property type="entry name" value="ATP-grasp"/>
</dbReference>
<evidence type="ECO:0000256" key="10">
    <source>
        <dbReference type="ARBA" id="ARBA00022598"/>
    </source>
</evidence>
<dbReference type="FunFam" id="3.30.1330.10:FF:000001">
    <property type="entry name" value="Phosphoribosylformylglycinamidine cyclo-ligase"/>
    <property type="match status" value="1"/>
</dbReference>
<evidence type="ECO:0000256" key="18">
    <source>
        <dbReference type="ARBA" id="ARBA00023268"/>
    </source>
</evidence>
<dbReference type="GO" id="GO:0005829">
    <property type="term" value="C:cytosol"/>
    <property type="evidence" value="ECO:0007669"/>
    <property type="project" value="TreeGrafter"/>
</dbReference>
<comment type="catalytic activity">
    <reaction evidence="19">
        <text>N(1)-(5-phospho-beta-D-ribosyl)glycinamide + (6R)-10-formyltetrahydrofolate = N(2)-formyl-N(1)-(5-phospho-beta-D-ribosyl)glycinamide + (6S)-5,6,7,8-tetrahydrofolate + H(+)</text>
        <dbReference type="Rhea" id="RHEA:15053"/>
        <dbReference type="ChEBI" id="CHEBI:15378"/>
        <dbReference type="ChEBI" id="CHEBI:57453"/>
        <dbReference type="ChEBI" id="CHEBI:143788"/>
        <dbReference type="ChEBI" id="CHEBI:147286"/>
        <dbReference type="ChEBI" id="CHEBI:195366"/>
        <dbReference type="EC" id="2.1.2.2"/>
    </reaction>
    <physiologicalReaction direction="left-to-right" evidence="19">
        <dbReference type="Rhea" id="RHEA:15054"/>
    </physiologicalReaction>
</comment>
<dbReference type="Proteomes" id="UP001274896">
    <property type="component" value="Unassembled WGS sequence"/>
</dbReference>
<evidence type="ECO:0000256" key="21">
    <source>
        <dbReference type="ARBA" id="ARBA00052539"/>
    </source>
</evidence>
<dbReference type="NCBIfam" id="TIGR00639">
    <property type="entry name" value="PurN"/>
    <property type="match status" value="1"/>
</dbReference>
<dbReference type="FunFam" id="3.30.470.20:FF:000018">
    <property type="entry name" value="Trifunctional purine biosynthetic protein adenosine-3"/>
    <property type="match status" value="1"/>
</dbReference>
<dbReference type="InterPro" id="IPR036921">
    <property type="entry name" value="PurM-like_N_sf"/>
</dbReference>
<dbReference type="EC" id="6.3.4.13" evidence="24"/>
<dbReference type="InterPro" id="IPR001555">
    <property type="entry name" value="GART_AS"/>
</dbReference>
<dbReference type="Gene3D" id="3.30.70.270">
    <property type="match status" value="1"/>
</dbReference>
<feature type="coiled-coil region" evidence="25">
    <location>
        <begin position="6"/>
        <end position="40"/>
    </location>
</feature>
<dbReference type="GO" id="GO:0005524">
    <property type="term" value="F:ATP binding"/>
    <property type="evidence" value="ECO:0007669"/>
    <property type="project" value="UniProtKB-UniRule"/>
</dbReference>
<dbReference type="Gene3D" id="3.40.50.20">
    <property type="match status" value="1"/>
</dbReference>
<evidence type="ECO:0000256" key="22">
    <source>
        <dbReference type="ARBA" id="ARBA00058939"/>
    </source>
</evidence>
<dbReference type="InterPro" id="IPR004607">
    <property type="entry name" value="GART"/>
</dbReference>
<dbReference type="Pfam" id="PF00586">
    <property type="entry name" value="AIRS"/>
    <property type="match status" value="1"/>
</dbReference>
<comment type="similarity">
    <text evidence="5 24">In the N-terminal section; belongs to the GARS family.</text>
</comment>
<evidence type="ECO:0000256" key="19">
    <source>
        <dbReference type="ARBA" id="ARBA00050615"/>
    </source>
</evidence>
<evidence type="ECO:0000256" key="23">
    <source>
        <dbReference type="PROSITE-ProRule" id="PRU00409"/>
    </source>
</evidence>
<evidence type="ECO:0000256" key="11">
    <source>
        <dbReference type="ARBA" id="ARBA00022679"/>
    </source>
</evidence>
<dbReference type="SMART" id="SM01209">
    <property type="entry name" value="GARS_A"/>
    <property type="match status" value="1"/>
</dbReference>
<dbReference type="Gene3D" id="3.90.600.10">
    <property type="entry name" value="Phosphoribosylglycinamide synthetase, C-terminal domain"/>
    <property type="match status" value="1"/>
</dbReference>
<dbReference type="InterPro" id="IPR000477">
    <property type="entry name" value="RT_dom"/>
</dbReference>
<dbReference type="InterPro" id="IPR016188">
    <property type="entry name" value="PurM-like_N"/>
</dbReference>
<dbReference type="HAMAP" id="MF_00138">
    <property type="entry name" value="GARS"/>
    <property type="match status" value="1"/>
</dbReference>
<dbReference type="InterPro" id="IPR013815">
    <property type="entry name" value="ATP_grasp_subdomain_1"/>
</dbReference>
<comment type="pathway">
    <text evidence="4 24">Purine metabolism; IMP biosynthesis via de novo pathway; N(1)-(5-phospho-D-ribosyl)glycinamide from 5-phospho-alpha-D-ribose 1-diphosphate: step 2/2.</text>
</comment>
<comment type="function">
    <text evidence="22">Trifunctional enzyme that catalyzes three distinct reactions as part of the 'de novo' inosine monophosphate biosynthetic pathway.</text>
</comment>
<comment type="cofactor">
    <cofactor evidence="1">
        <name>Mg(2+)</name>
        <dbReference type="ChEBI" id="CHEBI:18420"/>
    </cofactor>
</comment>
<evidence type="ECO:0000256" key="4">
    <source>
        <dbReference type="ARBA" id="ARBA00005174"/>
    </source>
</evidence>
<dbReference type="Gene3D" id="3.30.1490.20">
    <property type="entry name" value="ATP-grasp fold, A domain"/>
    <property type="match status" value="1"/>
</dbReference>
<evidence type="ECO:0000256" key="17">
    <source>
        <dbReference type="ARBA" id="ARBA00023211"/>
    </source>
</evidence>
<name>A0AAE0PZ43_9TELE</name>
<dbReference type="CDD" id="cd02196">
    <property type="entry name" value="PurM"/>
    <property type="match status" value="1"/>
</dbReference>
<dbReference type="SUPFAM" id="SSF53328">
    <property type="entry name" value="Formyltransferase"/>
    <property type="match status" value="1"/>
</dbReference>
<dbReference type="SUPFAM" id="SSF55326">
    <property type="entry name" value="PurM N-terminal domain-like"/>
    <property type="match status" value="1"/>
</dbReference>